<reference evidence="1" key="1">
    <citation type="journal article" date="2015" name="Nature">
        <title>Complex archaea that bridge the gap between prokaryotes and eukaryotes.</title>
        <authorList>
            <person name="Spang A."/>
            <person name="Saw J.H."/>
            <person name="Jorgensen S.L."/>
            <person name="Zaremba-Niedzwiedzka K."/>
            <person name="Martijn J."/>
            <person name="Lind A.E."/>
            <person name="van Eijk R."/>
            <person name="Schleper C."/>
            <person name="Guy L."/>
            <person name="Ettema T.J."/>
        </authorList>
    </citation>
    <scope>NUCLEOTIDE SEQUENCE</scope>
</reference>
<accession>A0A0F9JZE4</accession>
<dbReference type="EMBL" id="LAZR01010281">
    <property type="protein sequence ID" value="KKM67816.1"/>
    <property type="molecule type" value="Genomic_DNA"/>
</dbReference>
<gene>
    <name evidence="1" type="ORF">LCGC14_1467280</name>
</gene>
<organism evidence="1">
    <name type="scientific">marine sediment metagenome</name>
    <dbReference type="NCBI Taxonomy" id="412755"/>
    <lineage>
        <taxon>unclassified sequences</taxon>
        <taxon>metagenomes</taxon>
        <taxon>ecological metagenomes</taxon>
    </lineage>
</organism>
<name>A0A0F9JZE4_9ZZZZ</name>
<sequence length="317" mass="38251">MHEFFPDVRILTRGTIPLEDLGLDPQKDVLEYEKVFDLLKDEYYIEQDGIQISITFQGIYYYEEKYLKPDYYYLKAIMIILEFLEKLENGKYANFSIPNIEIIDELKKEGITMNNKEFYQFLVTLDQRTNLFKNIGPFGIMTEDEIKPYIRNKALLTPDGRKFLYSWRYESNLFVKITDPLQKTILLEEYEELQKDIQQTSWKGACIKIGGILEYLLTKWLQEKGITPQQIINTKKVKNWKDVSFHQMIEFYMNNSRTYADELGTYTDWNLVKNILKDYRNYIHLLKYEERVKQGDFLRKKEFDRIYPIFQEILKKF</sequence>
<protein>
    <submittedName>
        <fullName evidence="1">Uncharacterized protein</fullName>
    </submittedName>
</protein>
<proteinExistence type="predicted"/>
<evidence type="ECO:0000313" key="1">
    <source>
        <dbReference type="EMBL" id="KKM67816.1"/>
    </source>
</evidence>
<dbReference type="AlphaFoldDB" id="A0A0F9JZE4"/>
<comment type="caution">
    <text evidence="1">The sequence shown here is derived from an EMBL/GenBank/DDBJ whole genome shotgun (WGS) entry which is preliminary data.</text>
</comment>